<organism evidence="6 7">
    <name type="scientific">Paenibacillus silvestris</name>
    <dbReference type="NCBI Taxonomy" id="2606219"/>
    <lineage>
        <taxon>Bacteria</taxon>
        <taxon>Bacillati</taxon>
        <taxon>Bacillota</taxon>
        <taxon>Bacilli</taxon>
        <taxon>Bacillales</taxon>
        <taxon>Paenibacillaceae</taxon>
        <taxon>Paenibacillus</taxon>
    </lineage>
</organism>
<dbReference type="GO" id="GO:0043565">
    <property type="term" value="F:sequence-specific DNA binding"/>
    <property type="evidence" value="ECO:0007669"/>
    <property type="project" value="InterPro"/>
</dbReference>
<evidence type="ECO:0000259" key="5">
    <source>
        <dbReference type="PROSITE" id="PS01124"/>
    </source>
</evidence>
<dbReference type="PANTHER" id="PTHR46796">
    <property type="entry name" value="HTH-TYPE TRANSCRIPTIONAL ACTIVATOR RHAS-RELATED"/>
    <property type="match status" value="1"/>
</dbReference>
<keyword evidence="3" id="KW-0238">DNA-binding</keyword>
<dbReference type="SMART" id="SM00342">
    <property type="entry name" value="HTH_ARAC"/>
    <property type="match status" value="1"/>
</dbReference>
<sequence length="268" mass="30887">MRIRDVTTTKPEVISHVYWKEKAAFQLQEDVNDIWVIFAVEEGSFTYTIGPQEGTASFGDLVFCPPGVTFRREVVHPLSFHVILLRWVNEANSTLLTDDGIPTGKITVHDLHRLTSTYTYLRKWAAFSTDSSTALRHHYVTDIWMQVVEEWHSDSRAPSSVKDILVQKAIDFMLEHAASSFNLKQLAMELGLTQVQFTRRFKKSTGMAPLDYLTSLRLQKVQKLLLDSDLTLQQIAGQCGFENEFYLSRVFKKHLRITPSHYRKLHLL</sequence>
<dbReference type="RefSeq" id="WP_161409114.1">
    <property type="nucleotide sequence ID" value="NZ_WTUZ01000022.1"/>
</dbReference>
<proteinExistence type="predicted"/>
<dbReference type="PROSITE" id="PS01124">
    <property type="entry name" value="HTH_ARAC_FAMILY_2"/>
    <property type="match status" value="1"/>
</dbReference>
<reference evidence="6 7" key="1">
    <citation type="submission" date="2019-12" db="EMBL/GenBank/DDBJ databases">
        <title>Paenibacillus sp. nov. sp. isolated from soil.</title>
        <authorList>
            <person name="Kim J."/>
            <person name="Jeong S.E."/>
            <person name="Jung H.S."/>
            <person name="Jeon C.O."/>
        </authorList>
    </citation>
    <scope>NUCLEOTIDE SEQUENCE [LARGE SCALE GENOMIC DNA]</scope>
    <source>
        <strain evidence="6 7">5J-6</strain>
    </source>
</reference>
<dbReference type="SUPFAM" id="SSF46689">
    <property type="entry name" value="Homeodomain-like"/>
    <property type="match status" value="2"/>
</dbReference>
<comment type="caution">
    <text evidence="6">The sequence shown here is derived from an EMBL/GenBank/DDBJ whole genome shotgun (WGS) entry which is preliminary data.</text>
</comment>
<keyword evidence="2" id="KW-0805">Transcription regulation</keyword>
<name>A0A6L8V740_9BACL</name>
<accession>A0A6L8V740</accession>
<evidence type="ECO:0000256" key="4">
    <source>
        <dbReference type="ARBA" id="ARBA00023163"/>
    </source>
</evidence>
<evidence type="ECO:0000256" key="1">
    <source>
        <dbReference type="ARBA" id="ARBA00022490"/>
    </source>
</evidence>
<dbReference type="InterPro" id="IPR050204">
    <property type="entry name" value="AraC_XylS_family_regulators"/>
</dbReference>
<dbReference type="Gene3D" id="1.10.10.60">
    <property type="entry name" value="Homeodomain-like"/>
    <property type="match status" value="2"/>
</dbReference>
<dbReference type="Pfam" id="PF12833">
    <property type="entry name" value="HTH_18"/>
    <property type="match status" value="1"/>
</dbReference>
<evidence type="ECO:0000256" key="3">
    <source>
        <dbReference type="ARBA" id="ARBA00023125"/>
    </source>
</evidence>
<dbReference type="PANTHER" id="PTHR46796:SF13">
    <property type="entry name" value="HTH-TYPE TRANSCRIPTIONAL ACTIVATOR RHAS"/>
    <property type="match status" value="1"/>
</dbReference>
<gene>
    <name evidence="6" type="ORF">GQF01_23525</name>
</gene>
<dbReference type="Proteomes" id="UP000481087">
    <property type="component" value="Unassembled WGS sequence"/>
</dbReference>
<evidence type="ECO:0000313" key="7">
    <source>
        <dbReference type="Proteomes" id="UP000481087"/>
    </source>
</evidence>
<dbReference type="EMBL" id="WTUZ01000022">
    <property type="protein sequence ID" value="MZQ85090.1"/>
    <property type="molecule type" value="Genomic_DNA"/>
</dbReference>
<evidence type="ECO:0000313" key="6">
    <source>
        <dbReference type="EMBL" id="MZQ85090.1"/>
    </source>
</evidence>
<feature type="domain" description="HTH araC/xylS-type" evidence="5">
    <location>
        <begin position="167"/>
        <end position="265"/>
    </location>
</feature>
<evidence type="ECO:0000256" key="2">
    <source>
        <dbReference type="ARBA" id="ARBA00023015"/>
    </source>
</evidence>
<keyword evidence="4" id="KW-0804">Transcription</keyword>
<keyword evidence="1" id="KW-0963">Cytoplasm</keyword>
<dbReference type="SUPFAM" id="SSF51215">
    <property type="entry name" value="Regulatory protein AraC"/>
    <property type="match status" value="1"/>
</dbReference>
<dbReference type="InterPro" id="IPR009057">
    <property type="entry name" value="Homeodomain-like_sf"/>
</dbReference>
<dbReference type="InterPro" id="IPR037923">
    <property type="entry name" value="HTH-like"/>
</dbReference>
<dbReference type="GO" id="GO:0003700">
    <property type="term" value="F:DNA-binding transcription factor activity"/>
    <property type="evidence" value="ECO:0007669"/>
    <property type="project" value="InterPro"/>
</dbReference>
<dbReference type="AlphaFoldDB" id="A0A6L8V740"/>
<protein>
    <submittedName>
        <fullName evidence="6">Helix-turn-helix domain-containing protein</fullName>
    </submittedName>
</protein>
<keyword evidence="7" id="KW-1185">Reference proteome</keyword>
<dbReference type="InterPro" id="IPR018060">
    <property type="entry name" value="HTH_AraC"/>
</dbReference>